<evidence type="ECO:0000256" key="6">
    <source>
        <dbReference type="ARBA" id="ARBA00023136"/>
    </source>
</evidence>
<dbReference type="GO" id="GO:0005886">
    <property type="term" value="C:plasma membrane"/>
    <property type="evidence" value="ECO:0007669"/>
    <property type="project" value="UniProtKB-SubCell"/>
</dbReference>
<evidence type="ECO:0008006" key="11">
    <source>
        <dbReference type="Google" id="ProtNLM"/>
    </source>
</evidence>
<keyword evidence="7" id="KW-0927">Auxin signaling pathway</keyword>
<keyword evidence="5" id="KW-1003">Cell membrane</keyword>
<comment type="subcellular location">
    <subcellularLocation>
        <location evidence="2">Cell membrane</location>
    </subcellularLocation>
</comment>
<evidence type="ECO:0000256" key="5">
    <source>
        <dbReference type="ARBA" id="ARBA00022475"/>
    </source>
</evidence>
<protein>
    <recommendedName>
        <fullName evidence="11">Protein BIG GRAIN 1-like B</fullName>
    </recommendedName>
</protein>
<evidence type="ECO:0000256" key="3">
    <source>
        <dbReference type="ARBA" id="ARBA00010067"/>
    </source>
</evidence>
<evidence type="ECO:0000256" key="4">
    <source>
        <dbReference type="ARBA" id="ARBA00022448"/>
    </source>
</evidence>
<evidence type="ECO:0000313" key="9">
    <source>
        <dbReference type="EMBL" id="CAA0841918.1"/>
    </source>
</evidence>
<dbReference type="PANTHER" id="PTHR33541">
    <property type="entry name" value="PROTEIN BIG GRAIN 1-LIKE A-RELATED"/>
    <property type="match status" value="1"/>
</dbReference>
<keyword evidence="4" id="KW-0813">Transport</keyword>
<comment type="function">
    <text evidence="1">Involved in auxin transport. Regulator of the auxin signaling pathway.</text>
</comment>
<comment type="similarity">
    <text evidence="3">Belongs to the BIG GRAIN 1 (BG1) plant protein family.</text>
</comment>
<accession>A0A9N7NYW4</accession>
<sequence>MHSLDNNISRNIHKNTPSFSSALLEEIYRSIDGKSEDFPANRGKPSKNQGGCRAKTNIIEDEVRASLARARLVEKWIQHAKTEKSYPKRTENNSDLLFFSSTSSSNSDSSGALSSSDTEFFASQTAPKVSCFSTRPKPIRTTRLPARDTKWADHEKSRAAAALKMFSDLKKEKKQPVSPGGRLTSLISSIFANASGKMSKNAGPRSCLSKYSLGSREKTRSGAHGAPVSALGESKWSQMEKCGKIEVGVENERKGYSGNKKMDDFSVIGEIRDCVNDVANCDGISDSSSDLFELDHLDLLGNSSTFCDELPVYETTCSDANRVIAGRRVV</sequence>
<keyword evidence="6" id="KW-0472">Membrane</keyword>
<evidence type="ECO:0000256" key="8">
    <source>
        <dbReference type="SAM" id="MobiDB-lite"/>
    </source>
</evidence>
<evidence type="ECO:0000313" key="10">
    <source>
        <dbReference type="Proteomes" id="UP001153555"/>
    </source>
</evidence>
<evidence type="ECO:0000256" key="1">
    <source>
        <dbReference type="ARBA" id="ARBA00002281"/>
    </source>
</evidence>
<gene>
    <name evidence="9" type="ORF">SHERM_07793</name>
</gene>
<organism evidence="9 10">
    <name type="scientific">Striga hermonthica</name>
    <name type="common">Purple witchweed</name>
    <name type="synonym">Buchnera hermonthica</name>
    <dbReference type="NCBI Taxonomy" id="68872"/>
    <lineage>
        <taxon>Eukaryota</taxon>
        <taxon>Viridiplantae</taxon>
        <taxon>Streptophyta</taxon>
        <taxon>Embryophyta</taxon>
        <taxon>Tracheophyta</taxon>
        <taxon>Spermatophyta</taxon>
        <taxon>Magnoliopsida</taxon>
        <taxon>eudicotyledons</taxon>
        <taxon>Gunneridae</taxon>
        <taxon>Pentapetalae</taxon>
        <taxon>asterids</taxon>
        <taxon>lamiids</taxon>
        <taxon>Lamiales</taxon>
        <taxon>Orobanchaceae</taxon>
        <taxon>Buchnereae</taxon>
        <taxon>Striga</taxon>
    </lineage>
</organism>
<dbReference type="PANTHER" id="PTHR33541:SF12">
    <property type="entry name" value="PROTEIN BIG GRAIN 1-LIKE A"/>
    <property type="match status" value="1"/>
</dbReference>
<feature type="region of interest" description="Disordered" evidence="8">
    <location>
        <begin position="34"/>
        <end position="55"/>
    </location>
</feature>
<evidence type="ECO:0000256" key="7">
    <source>
        <dbReference type="ARBA" id="ARBA00023294"/>
    </source>
</evidence>
<dbReference type="InterPro" id="IPR039621">
    <property type="entry name" value="BG1-like"/>
</dbReference>
<reference evidence="9" key="1">
    <citation type="submission" date="2019-12" db="EMBL/GenBank/DDBJ databases">
        <authorList>
            <person name="Scholes J."/>
        </authorList>
    </citation>
    <scope>NUCLEOTIDE SEQUENCE</scope>
</reference>
<name>A0A9N7NYW4_STRHE</name>
<dbReference type="EMBL" id="CACSLK010034598">
    <property type="protein sequence ID" value="CAA0841918.1"/>
    <property type="molecule type" value="Genomic_DNA"/>
</dbReference>
<dbReference type="Proteomes" id="UP001153555">
    <property type="component" value="Unassembled WGS sequence"/>
</dbReference>
<comment type="caution">
    <text evidence="9">The sequence shown here is derived from an EMBL/GenBank/DDBJ whole genome shotgun (WGS) entry which is preliminary data.</text>
</comment>
<proteinExistence type="inferred from homology"/>
<evidence type="ECO:0000256" key="2">
    <source>
        <dbReference type="ARBA" id="ARBA00004236"/>
    </source>
</evidence>
<keyword evidence="10" id="KW-1185">Reference proteome</keyword>
<dbReference type="GO" id="GO:0009734">
    <property type="term" value="P:auxin-activated signaling pathway"/>
    <property type="evidence" value="ECO:0007669"/>
    <property type="project" value="UniProtKB-KW"/>
</dbReference>
<dbReference type="AlphaFoldDB" id="A0A9N7NYW4"/>
<dbReference type="OrthoDB" id="680041at2759"/>